<protein>
    <submittedName>
        <fullName evidence="1">Sucrase ferredoxin</fullName>
    </submittedName>
</protein>
<dbReference type="Proteomes" id="UP001357452">
    <property type="component" value="Unassembled WGS sequence"/>
</dbReference>
<evidence type="ECO:0000313" key="2">
    <source>
        <dbReference type="Proteomes" id="UP001357452"/>
    </source>
</evidence>
<dbReference type="SUPFAM" id="SSF52833">
    <property type="entry name" value="Thioredoxin-like"/>
    <property type="match status" value="1"/>
</dbReference>
<accession>A0ABU7RDM3</accession>
<reference evidence="1 2" key="1">
    <citation type="submission" date="2024-01" db="EMBL/GenBank/DDBJ databases">
        <title>Niabella digestum sp. nov., isolated from waste digestion system.</title>
        <authorList>
            <person name="Zhang L."/>
        </authorList>
    </citation>
    <scope>NUCLEOTIDE SEQUENCE [LARGE SCALE GENOMIC DNA]</scope>
    <source>
        <strain evidence="1 2">A18</strain>
    </source>
</reference>
<dbReference type="InterPro" id="IPR036249">
    <property type="entry name" value="Thioredoxin-like_sf"/>
</dbReference>
<dbReference type="Gene3D" id="3.40.30.10">
    <property type="entry name" value="Glutaredoxin"/>
    <property type="match status" value="1"/>
</dbReference>
<organism evidence="1 2">
    <name type="scientific">Niabella digestorum</name>
    <dbReference type="NCBI Taxonomy" id="3117701"/>
    <lineage>
        <taxon>Bacteria</taxon>
        <taxon>Pseudomonadati</taxon>
        <taxon>Bacteroidota</taxon>
        <taxon>Chitinophagia</taxon>
        <taxon>Chitinophagales</taxon>
        <taxon>Chitinophagaceae</taxon>
        <taxon>Niabella</taxon>
    </lineage>
</organism>
<dbReference type="CDD" id="cd03062">
    <property type="entry name" value="TRX_Fd_Sucrase"/>
    <property type="match status" value="1"/>
</dbReference>
<dbReference type="Pfam" id="PF06999">
    <property type="entry name" value="Suc_Fer-like"/>
    <property type="match status" value="1"/>
</dbReference>
<comment type="caution">
    <text evidence="1">The sequence shown here is derived from an EMBL/GenBank/DDBJ whole genome shotgun (WGS) entry which is preliminary data.</text>
</comment>
<dbReference type="InterPro" id="IPR009737">
    <property type="entry name" value="Aim32/Apd1-like"/>
</dbReference>
<dbReference type="PANTHER" id="PTHR31902">
    <property type="entry name" value="ACTIN PATCHES DISTAL PROTEIN 1"/>
    <property type="match status" value="1"/>
</dbReference>
<gene>
    <name evidence="1" type="ORF">V2H41_02285</name>
</gene>
<keyword evidence="2" id="KW-1185">Reference proteome</keyword>
<dbReference type="RefSeq" id="WP_330973497.1">
    <property type="nucleotide sequence ID" value="NZ_JAZGLY010000001.1"/>
</dbReference>
<dbReference type="EMBL" id="JAZGLY010000001">
    <property type="protein sequence ID" value="MEE6186094.1"/>
    <property type="molecule type" value="Genomic_DNA"/>
</dbReference>
<evidence type="ECO:0000313" key="1">
    <source>
        <dbReference type="EMBL" id="MEE6186094.1"/>
    </source>
</evidence>
<dbReference type="PANTHER" id="PTHR31902:SF22">
    <property type="entry name" value="SLL1203 PROTEIN"/>
    <property type="match status" value="1"/>
</dbReference>
<sequence length="301" mass="34925">MKQITDKDVFFCSAASRYFKEPLAGTAANSSVFILIEHCNPFPAKVGEAHFDKAWLQGIQKLAKSLKGKVLLIRNKKTNFRDCRIIFVDCKKCAYFTIQLPIEQVATVRLADYIHSESTEWETDPFFVICTNGKKDKCCAKFGYPVFKFFEAFNTDVQVWESSHVGGDRFAANVVALPFGIYYGHVVVEDVGHIMVRTLLRKIYKNKYRGLSRRSFFEQSVECYVREYLQNYDIDFDISMKLLHHEEDRYTVGVKTTSNFHCEVVLLKERIDYPHLLTCKSRAPETIVKYRLLELKPFDVI</sequence>
<name>A0ABU7RDM3_9BACT</name>
<proteinExistence type="predicted"/>